<evidence type="ECO:0000256" key="8">
    <source>
        <dbReference type="RuleBase" id="RU363032"/>
    </source>
</evidence>
<evidence type="ECO:0000256" key="4">
    <source>
        <dbReference type="ARBA" id="ARBA00022519"/>
    </source>
</evidence>
<feature type="transmembrane region" description="Helical" evidence="8">
    <location>
        <begin position="234"/>
        <end position="253"/>
    </location>
</feature>
<evidence type="ECO:0000256" key="2">
    <source>
        <dbReference type="ARBA" id="ARBA00022448"/>
    </source>
</evidence>
<dbReference type="EMBL" id="LSFY01000001">
    <property type="protein sequence ID" value="KXZ39930.1"/>
    <property type="molecule type" value="Genomic_DNA"/>
</dbReference>
<reference evidence="11 13" key="2">
    <citation type="submission" date="2016-11" db="EMBL/GenBank/DDBJ databases">
        <authorList>
            <person name="Varghese N."/>
            <person name="Submissions S."/>
        </authorList>
    </citation>
    <scope>NUCLEOTIDE SEQUENCE [LARGE SCALE GENOMIC DNA]</scope>
    <source>
        <strain evidence="11 13">DSM 7308</strain>
    </source>
</reference>
<dbReference type="PATRIC" id="fig|1121328.3.peg.1012"/>
<keyword evidence="5 8" id="KW-0812">Transmembrane</keyword>
<keyword evidence="6 8" id="KW-1133">Transmembrane helix</keyword>
<reference evidence="10 12" key="1">
    <citation type="submission" date="2016-02" db="EMBL/GenBank/DDBJ databases">
        <title>Draft genome sequence for Clostridium paradoxum JW-YL-7.</title>
        <authorList>
            <person name="Utturkar S.M."/>
            <person name="Lancaster A."/>
            <person name="Poole F.L."/>
            <person name="Adams M.W."/>
            <person name="Brown S.D."/>
        </authorList>
    </citation>
    <scope>NUCLEOTIDE SEQUENCE [LARGE SCALE GENOMIC DNA]</scope>
    <source>
        <strain evidence="10 12">JW-YL-7</strain>
    </source>
</reference>
<accession>A0A150FSC2</accession>
<evidence type="ECO:0000256" key="3">
    <source>
        <dbReference type="ARBA" id="ARBA00022475"/>
    </source>
</evidence>
<dbReference type="InterPro" id="IPR035906">
    <property type="entry name" value="MetI-like_sf"/>
</dbReference>
<dbReference type="EMBL" id="FRBG01000005">
    <property type="protein sequence ID" value="SHK76867.1"/>
    <property type="molecule type" value="Genomic_DNA"/>
</dbReference>
<evidence type="ECO:0000256" key="7">
    <source>
        <dbReference type="ARBA" id="ARBA00023136"/>
    </source>
</evidence>
<keyword evidence="3" id="KW-1003">Cell membrane</keyword>
<feature type="transmembrane region" description="Helical" evidence="8">
    <location>
        <begin position="64"/>
        <end position="91"/>
    </location>
</feature>
<proteinExistence type="inferred from homology"/>
<dbReference type="PROSITE" id="PS50928">
    <property type="entry name" value="ABC_TM1"/>
    <property type="match status" value="1"/>
</dbReference>
<dbReference type="GO" id="GO:0055085">
    <property type="term" value="P:transmembrane transport"/>
    <property type="evidence" value="ECO:0007669"/>
    <property type="project" value="InterPro"/>
</dbReference>
<evidence type="ECO:0000313" key="10">
    <source>
        <dbReference type="EMBL" id="KXZ39930.1"/>
    </source>
</evidence>
<dbReference type="Pfam" id="PF00528">
    <property type="entry name" value="BPD_transp_1"/>
    <property type="match status" value="1"/>
</dbReference>
<dbReference type="GO" id="GO:0005886">
    <property type="term" value="C:plasma membrane"/>
    <property type="evidence" value="ECO:0007669"/>
    <property type="project" value="UniProtKB-SubCell"/>
</dbReference>
<evidence type="ECO:0000256" key="6">
    <source>
        <dbReference type="ARBA" id="ARBA00022989"/>
    </source>
</evidence>
<dbReference type="PANTHER" id="PTHR43357">
    <property type="entry name" value="INNER MEMBRANE ABC TRANSPORTER PERMEASE PROTEIN YDCV"/>
    <property type="match status" value="1"/>
</dbReference>
<evidence type="ECO:0000313" key="13">
    <source>
        <dbReference type="Proteomes" id="UP000323392"/>
    </source>
</evidence>
<feature type="domain" description="ABC transmembrane type-1" evidence="9">
    <location>
        <begin position="65"/>
        <end position="253"/>
    </location>
</feature>
<evidence type="ECO:0000256" key="1">
    <source>
        <dbReference type="ARBA" id="ARBA00004429"/>
    </source>
</evidence>
<evidence type="ECO:0000313" key="12">
    <source>
        <dbReference type="Proteomes" id="UP000092605"/>
    </source>
</evidence>
<gene>
    <name evidence="10" type="ORF">JWYL7_1005</name>
    <name evidence="11" type="ORF">SAMN05661008_00848</name>
</gene>
<dbReference type="Proteomes" id="UP000323392">
    <property type="component" value="Unassembled WGS sequence"/>
</dbReference>
<feature type="transmembrane region" description="Helical" evidence="8">
    <location>
        <begin position="12"/>
        <end position="33"/>
    </location>
</feature>
<evidence type="ECO:0000256" key="5">
    <source>
        <dbReference type="ARBA" id="ARBA00022692"/>
    </source>
</evidence>
<evidence type="ECO:0000259" key="9">
    <source>
        <dbReference type="PROSITE" id="PS50928"/>
    </source>
</evidence>
<feature type="transmembrane region" description="Helical" evidence="8">
    <location>
        <begin position="205"/>
        <end position="227"/>
    </location>
</feature>
<dbReference type="SUPFAM" id="SSF161098">
    <property type="entry name" value="MetI-like"/>
    <property type="match status" value="1"/>
</dbReference>
<feature type="transmembrane region" description="Helical" evidence="8">
    <location>
        <begin position="103"/>
        <end position="125"/>
    </location>
</feature>
<dbReference type="CDD" id="cd06261">
    <property type="entry name" value="TM_PBP2"/>
    <property type="match status" value="1"/>
</dbReference>
<dbReference type="PANTHER" id="PTHR43357:SF4">
    <property type="entry name" value="INNER MEMBRANE ABC TRANSPORTER PERMEASE PROTEIN YDCV"/>
    <property type="match status" value="1"/>
</dbReference>
<protein>
    <submittedName>
        <fullName evidence="10">ABC-type transporter, integral membrane subunit</fullName>
    </submittedName>
    <submittedName>
        <fullName evidence="11">Spermidine/putrescine transport system permease protein</fullName>
    </submittedName>
</protein>
<comment type="subcellular location">
    <subcellularLocation>
        <location evidence="1">Cell inner membrane</location>
        <topology evidence="1">Multi-pass membrane protein</topology>
    </subcellularLocation>
    <subcellularLocation>
        <location evidence="8">Cell membrane</location>
        <topology evidence="8">Multi-pass membrane protein</topology>
    </subcellularLocation>
</comment>
<feature type="transmembrane region" description="Helical" evidence="8">
    <location>
        <begin position="177"/>
        <end position="199"/>
    </location>
</feature>
<dbReference type="Proteomes" id="UP000092605">
    <property type="component" value="Unassembled WGS sequence"/>
</dbReference>
<evidence type="ECO:0000313" key="11">
    <source>
        <dbReference type="EMBL" id="SHK76867.1"/>
    </source>
</evidence>
<dbReference type="OrthoDB" id="9782004at2"/>
<keyword evidence="13" id="KW-1185">Reference proteome</keyword>
<keyword evidence="7 8" id="KW-0472">Membrane</keyword>
<comment type="similarity">
    <text evidence="8">Belongs to the binding-protein-dependent transport system permease family.</text>
</comment>
<dbReference type="RefSeq" id="WP_066069936.1">
    <property type="nucleotide sequence ID" value="NZ_FRBG01000005.1"/>
</dbReference>
<name>A0A150FSC2_CLOPD</name>
<sequence length="269" mass="30261" precursor="true">MKVTRSIIINFSMYLIISLLIVPLLILFVWSFASNWPWPYIFPRNFSLRGVEYFLSPTSNSIKILGFSVWISLIVTIITLLISIPAAKALALYDFKGKRFLNLMVLFPFIVPQISVAMGIHLVFIRLGIANTCLGVILVHLVPCIPYAIRILTGIFEIIGENMEIQAKVLGASSVQVFLNITLPLIAPGIISAGSLVFIVSFSQYFITFLIGGGRIITFPMVMFPFIQSGDRMMASVYSLVFILTTLFVLFVVEKMIKNYYKEGNNFYI</sequence>
<keyword evidence="2 8" id="KW-0813">Transport</keyword>
<feature type="transmembrane region" description="Helical" evidence="8">
    <location>
        <begin position="137"/>
        <end position="156"/>
    </location>
</feature>
<organism evidence="10 12">
    <name type="scientific">Alkalithermobacter thermoalcaliphilus JW-YL-7 = DSM 7308</name>
    <dbReference type="NCBI Taxonomy" id="1121328"/>
    <lineage>
        <taxon>Bacteria</taxon>
        <taxon>Bacillati</taxon>
        <taxon>Bacillota</taxon>
        <taxon>Clostridia</taxon>
        <taxon>Peptostreptococcales</taxon>
        <taxon>Tepidibacteraceae</taxon>
        <taxon>Alkalithermobacter</taxon>
    </lineage>
</organism>
<keyword evidence="4" id="KW-0997">Cell inner membrane</keyword>
<dbReference type="Gene3D" id="1.10.3720.10">
    <property type="entry name" value="MetI-like"/>
    <property type="match status" value="1"/>
</dbReference>
<dbReference type="AlphaFoldDB" id="A0A150FSC2"/>
<comment type="caution">
    <text evidence="10">The sequence shown here is derived from an EMBL/GenBank/DDBJ whole genome shotgun (WGS) entry which is preliminary data.</text>
</comment>
<dbReference type="InterPro" id="IPR000515">
    <property type="entry name" value="MetI-like"/>
</dbReference>
<dbReference type="STRING" id="1121328.JWYL7_1005"/>